<dbReference type="AlphaFoldDB" id="A0A6D2HSG1"/>
<dbReference type="EMBL" id="CACVBM020000444">
    <property type="protein sequence ID" value="CAA7019169.1"/>
    <property type="molecule type" value="Genomic_DNA"/>
</dbReference>
<sequence length="246" mass="27690">MLAIFDKTVATIPKPEGLELHTAESVSALKDECLSSYFASKYPGSIEIDRRPACMICSKTDVRDPISPSVFAMKDDIFCFLRGRIENIPDRLTVYKVKKEINDQANILIDAYITQRRRDGDDGPEPKSQKTIRQFYWFSLLKGFRGNFAFVLFDARKNIMFAATDVGADTGLPFYWGTDVEGNLLLSSDVEIIKQGCDKSYGSFPKGCYIMTSMGLRSFADPHKELEVEQARDNVGNLCMMVNLEA</sequence>
<dbReference type="InterPro" id="IPR044828">
    <property type="entry name" value="TSJT1-like"/>
</dbReference>
<keyword evidence="3" id="KW-1185">Reference proteome</keyword>
<protein>
    <recommendedName>
        <fullName evidence="1">DUF3700 domain-containing protein</fullName>
    </recommendedName>
</protein>
<feature type="domain" description="DUF3700" evidence="1">
    <location>
        <begin position="2"/>
        <end position="242"/>
    </location>
</feature>
<comment type="caution">
    <text evidence="2">The sequence shown here is derived from an EMBL/GenBank/DDBJ whole genome shotgun (WGS) entry which is preliminary data.</text>
</comment>
<evidence type="ECO:0000313" key="2">
    <source>
        <dbReference type="EMBL" id="CAA7019169.1"/>
    </source>
</evidence>
<dbReference type="PANTHER" id="PTHR45952">
    <property type="entry name" value="ALUMINUM INDUCED PROTEIN WITH YGL AND LRDR MOTIFS"/>
    <property type="match status" value="1"/>
</dbReference>
<accession>A0A6D2HSG1</accession>
<dbReference type="SUPFAM" id="SSF56235">
    <property type="entry name" value="N-terminal nucleophile aminohydrolases (Ntn hydrolases)"/>
    <property type="match status" value="1"/>
</dbReference>
<dbReference type="SMART" id="SM01172">
    <property type="entry name" value="DUF3700"/>
    <property type="match status" value="1"/>
</dbReference>
<evidence type="ECO:0000313" key="3">
    <source>
        <dbReference type="Proteomes" id="UP000467841"/>
    </source>
</evidence>
<dbReference type="Gene3D" id="3.60.20.10">
    <property type="entry name" value="Glutamine Phosphoribosylpyrophosphate, subunit 1, domain 1"/>
    <property type="match status" value="1"/>
</dbReference>
<name>A0A6D2HSG1_9BRAS</name>
<reference evidence="2" key="1">
    <citation type="submission" date="2020-01" db="EMBL/GenBank/DDBJ databases">
        <authorList>
            <person name="Mishra B."/>
        </authorList>
    </citation>
    <scope>NUCLEOTIDE SEQUENCE [LARGE SCALE GENOMIC DNA]</scope>
</reference>
<evidence type="ECO:0000259" key="1">
    <source>
        <dbReference type="SMART" id="SM01172"/>
    </source>
</evidence>
<dbReference type="InterPro" id="IPR029055">
    <property type="entry name" value="Ntn_hydrolases_N"/>
</dbReference>
<dbReference type="Pfam" id="PF12481">
    <property type="entry name" value="DUF3700"/>
    <property type="match status" value="1"/>
</dbReference>
<dbReference type="PANTHER" id="PTHR45952:SF4">
    <property type="entry name" value="ALUMINUM INDUCED PROTEIN WITH YGL AND LRDR MOTIFS"/>
    <property type="match status" value="1"/>
</dbReference>
<gene>
    <name evidence="2" type="ORF">MERR_LOCUS6404</name>
</gene>
<dbReference type="Proteomes" id="UP000467841">
    <property type="component" value="Unassembled WGS sequence"/>
</dbReference>
<proteinExistence type="predicted"/>
<dbReference type="InterPro" id="IPR024286">
    <property type="entry name" value="DUF3700"/>
</dbReference>
<organism evidence="2 3">
    <name type="scientific">Microthlaspi erraticum</name>
    <dbReference type="NCBI Taxonomy" id="1685480"/>
    <lineage>
        <taxon>Eukaryota</taxon>
        <taxon>Viridiplantae</taxon>
        <taxon>Streptophyta</taxon>
        <taxon>Embryophyta</taxon>
        <taxon>Tracheophyta</taxon>
        <taxon>Spermatophyta</taxon>
        <taxon>Magnoliopsida</taxon>
        <taxon>eudicotyledons</taxon>
        <taxon>Gunneridae</taxon>
        <taxon>Pentapetalae</taxon>
        <taxon>rosids</taxon>
        <taxon>malvids</taxon>
        <taxon>Brassicales</taxon>
        <taxon>Brassicaceae</taxon>
        <taxon>Coluteocarpeae</taxon>
        <taxon>Microthlaspi</taxon>
    </lineage>
</organism>
<dbReference type="OrthoDB" id="409189at2759"/>